<reference evidence="4" key="2">
    <citation type="submission" date="2023-06" db="EMBL/GenBank/DDBJ databases">
        <authorList>
            <person name="Ma L."/>
            <person name="Liu K.-W."/>
            <person name="Li Z."/>
            <person name="Hsiao Y.-Y."/>
            <person name="Qi Y."/>
            <person name="Fu T."/>
            <person name="Tang G."/>
            <person name="Zhang D."/>
            <person name="Sun W.-H."/>
            <person name="Liu D.-K."/>
            <person name="Li Y."/>
            <person name="Chen G.-Z."/>
            <person name="Liu X.-D."/>
            <person name="Liao X.-Y."/>
            <person name="Jiang Y.-T."/>
            <person name="Yu X."/>
            <person name="Hao Y."/>
            <person name="Huang J."/>
            <person name="Zhao X.-W."/>
            <person name="Ke S."/>
            <person name="Chen Y.-Y."/>
            <person name="Wu W.-L."/>
            <person name="Hsu J.-L."/>
            <person name="Lin Y.-F."/>
            <person name="Huang M.-D."/>
            <person name="Li C.-Y."/>
            <person name="Huang L."/>
            <person name="Wang Z.-W."/>
            <person name="Zhao X."/>
            <person name="Zhong W.-Y."/>
            <person name="Peng D.-H."/>
            <person name="Ahmad S."/>
            <person name="Lan S."/>
            <person name="Zhang J.-S."/>
            <person name="Tsai W.-C."/>
            <person name="Van De Peer Y."/>
            <person name="Liu Z.-J."/>
        </authorList>
    </citation>
    <scope>NUCLEOTIDE SEQUENCE</scope>
    <source>
        <strain evidence="4">CP</strain>
        <tissue evidence="4">Leaves</tissue>
    </source>
</reference>
<keyword evidence="1" id="KW-0808">Transferase</keyword>
<dbReference type="Pfam" id="PF11865">
    <property type="entry name" value="mTOR_dom"/>
    <property type="match status" value="1"/>
</dbReference>
<sequence length="1651" mass="184942">MSSSTTSIRYVGASAAASSSTIAAAGTAASDALHRILSDLCTKGNPKEGSTLALKKHVEEEARDLSGEAFSRFMDQLYDRIFGLLESSDVAENLGALRAIDELIDTPLGESASKVSKFSNYLRTVFDTKRETEVLILASRVLGHLARAGGAMTADEVERQMKNALDWLRGERVEYRRFAAVLILKEMAENASTVFNVHVPEFVDLIWVALRDPTLAVRERAVEALRACLRVIEKRETRWRVQWYYRMFEATQDGLGKNASVHSIHGSLLAVGELLRNTGEFMMSRYREVADIVLKYLEHRDRLVRLSITSLLPRIAHFLRDRFVTNYLKICMEHILAVLRIPAERASGFIALGEMASALDGELIHYLPTITSHLRDAIAPRRGRPSLEALACVGSFAKAMGPAMEPYVRGLLDSMFLAGLSPTLVEALEQISLSIPTFLPTIQERLLDCISTALSKTNYAQVKLGSAGVRSNMTNTPQQISDISGAALVQLALRTLARFNFKIVEKLLIAAVADCDVNVRRSVFQSLHANCAFDEFLALADSLSAIFVALNDEALVAKLREGTAGNANNGVVTGVLATVGELSRVGGFAMRPYLGELMPLIVDALLDGASIIKREVAVSTLGQVVQSTGYVILPYNEYPPLLGLLLKLLNGELAWSTRREVLKVLGIMGALDPHVHKRNQQRLPGSHGEVTRPASESNQHIRSMEDLPTDLWPSFATSEDYYSTVAISSLLRILRDPSLSSYHQKVVGSLMFIFKSMGLGCVPYLPKVLPDLFHTVRTCEDGLKEFITWKLGTLVSIIRQHIRKYLPELISLISELWSSFSLPASNRLVQGSPILHLVEQLCIALNDEFRTYLPAILPCCIQVLSDAERCNDYSYVVDVLHTLEVFGGTLDEHMHILFPALIRLFKIDASVDTRRAAIKTLTNLIPRVQVTGHTSALVHHLKLVLDGNNDDLRKDAIDALCCLAHALGDEFTVFMPSINKLLLKHRLRHKEYDEIEGRLRRREPLIMDNMSVQRLTRRGPVEVISDPINDVDSDPYEEGTDLHRQFRSHQVNDSRLRIAGEASQRSTKEDWAEWMRHFSIELLKESPSPALRTCARLAQLQPFVGRELFAAGFVSCWAHLNEKCQEHLVRSLEMAFSSQNIPPEILATLLNLAEFMEHDEKPLPIDIRLLGALAEKCRAFAKALHYKEMEFEDARSTKKDANPVAVVEALIHINNQLHQHEAAIGILTYSQQQLDVQLKESWYEKLQRWDDALKAYTLKASQATSPHLILEATLGRMRCLAALARWEELNNLCKEYWTPAEPSARLEMAPMAASAAWNMGEWDQMDEYVYRLDDGDETKLRILGNTAASGDGSSNGTFFRAVLLVRRGKYDEARESVERARKCLATELAALVLESYDRAYSNMVRVQQLSELEEVIDYCTLPAGNIAEGRRELIRNMWTERIHGAKRNVEVWQALLSVRALVLPPTEDIDNWLKFASLCRKSGRISQARSTLVKLLQCDPESSENSLYHGPPQVILAYLKYQWSLGEDNKRKEAFSRLQDILRLLTLWFNHGATSEVQMALQTGFSHVNIDTWLVVLPQIIARIQSNNKALRELIQALLVRIGKAHPQALMYPLLVACKSISQLRRAAAQEVVDKVRQHSGILVDQVRLVG</sequence>
<keyword evidence="1 4" id="KW-0418">Kinase</keyword>
<dbReference type="FunFam" id="1.25.10.10:FF:000284">
    <property type="entry name" value="Serine/threonine-protein kinase TOR"/>
    <property type="match status" value="1"/>
</dbReference>
<dbReference type="InterPro" id="IPR050517">
    <property type="entry name" value="DDR_Repair_Kinase"/>
</dbReference>
<evidence type="ECO:0000313" key="5">
    <source>
        <dbReference type="Proteomes" id="UP001180020"/>
    </source>
</evidence>
<dbReference type="EC" id="2.7.11.1" evidence="1"/>
<dbReference type="InterPro" id="IPR016024">
    <property type="entry name" value="ARM-type_fold"/>
</dbReference>
<accession>A0AAV9BZW0</accession>
<keyword evidence="1" id="KW-0067">ATP-binding</keyword>
<comment type="caution">
    <text evidence="4">The sequence shown here is derived from an EMBL/GenBank/DDBJ whole genome shotgun (WGS) entry which is preliminary data.</text>
</comment>
<dbReference type="SMART" id="SM01346">
    <property type="entry name" value="DUF3385"/>
    <property type="match status" value="1"/>
</dbReference>
<comment type="catalytic activity">
    <reaction evidence="1">
        <text>L-threonyl-[protein] + ATP = O-phospho-L-threonyl-[protein] + ADP + H(+)</text>
        <dbReference type="Rhea" id="RHEA:46608"/>
        <dbReference type="Rhea" id="RHEA-COMP:11060"/>
        <dbReference type="Rhea" id="RHEA-COMP:11605"/>
        <dbReference type="ChEBI" id="CHEBI:15378"/>
        <dbReference type="ChEBI" id="CHEBI:30013"/>
        <dbReference type="ChEBI" id="CHEBI:30616"/>
        <dbReference type="ChEBI" id="CHEBI:61977"/>
        <dbReference type="ChEBI" id="CHEBI:456216"/>
        <dbReference type="EC" id="2.7.11.1"/>
    </reaction>
</comment>
<keyword evidence="5" id="KW-1185">Reference proteome</keyword>
<dbReference type="PANTHER" id="PTHR11139">
    <property type="entry name" value="ATAXIA TELANGIECTASIA MUTATED ATM -RELATED"/>
    <property type="match status" value="1"/>
</dbReference>
<proteinExistence type="inferred from homology"/>
<evidence type="ECO:0000259" key="3">
    <source>
        <dbReference type="PROSITE" id="PS51189"/>
    </source>
</evidence>
<dbReference type="GO" id="GO:0031929">
    <property type="term" value="P:TOR signaling"/>
    <property type="evidence" value="ECO:0007669"/>
    <property type="project" value="TreeGrafter"/>
</dbReference>
<evidence type="ECO:0000313" key="4">
    <source>
        <dbReference type="EMBL" id="KAK1281483.1"/>
    </source>
</evidence>
<dbReference type="InterPro" id="IPR003151">
    <property type="entry name" value="PIK-rel_kinase_FAT"/>
</dbReference>
<dbReference type="InterPro" id="IPR014009">
    <property type="entry name" value="PIK_FAT"/>
</dbReference>
<dbReference type="SUPFAM" id="SSF48371">
    <property type="entry name" value="ARM repeat"/>
    <property type="match status" value="1"/>
</dbReference>
<gene>
    <name evidence="4" type="primary">TOR</name>
    <name evidence="4" type="ORF">QJS10_CPB22g01076</name>
</gene>
<dbReference type="InterPro" id="IPR024585">
    <property type="entry name" value="mTOR_dom"/>
</dbReference>
<feature type="region of interest" description="Disordered" evidence="2">
    <location>
        <begin position="679"/>
        <end position="699"/>
    </location>
</feature>
<comment type="similarity">
    <text evidence="1">Belongs to the PI3/PI4-kinase family.</text>
</comment>
<dbReference type="GO" id="GO:0005524">
    <property type="term" value="F:ATP binding"/>
    <property type="evidence" value="ECO:0007669"/>
    <property type="project" value="UniProtKB-KW"/>
</dbReference>
<dbReference type="GO" id="GO:0016242">
    <property type="term" value="P:negative regulation of macroautophagy"/>
    <property type="evidence" value="ECO:0007669"/>
    <property type="project" value="TreeGrafter"/>
</dbReference>
<evidence type="ECO:0000256" key="1">
    <source>
        <dbReference type="RuleBase" id="RU364109"/>
    </source>
</evidence>
<evidence type="ECO:0000256" key="2">
    <source>
        <dbReference type="SAM" id="MobiDB-lite"/>
    </source>
</evidence>
<dbReference type="GO" id="GO:0005737">
    <property type="term" value="C:cytoplasm"/>
    <property type="evidence" value="ECO:0007669"/>
    <property type="project" value="TreeGrafter"/>
</dbReference>
<dbReference type="PANTHER" id="PTHR11139:SF9">
    <property type="entry name" value="SERINE_THREONINE-PROTEIN KINASE MTOR"/>
    <property type="match status" value="1"/>
</dbReference>
<dbReference type="PROSITE" id="PS51189">
    <property type="entry name" value="FAT"/>
    <property type="match status" value="1"/>
</dbReference>
<dbReference type="Gene3D" id="1.25.10.10">
    <property type="entry name" value="Leucine-rich Repeat Variant"/>
    <property type="match status" value="5"/>
</dbReference>
<name>A0AAV9BZW0_ACOCL</name>
<dbReference type="Proteomes" id="UP001180020">
    <property type="component" value="Unassembled WGS sequence"/>
</dbReference>
<dbReference type="FunFam" id="1.25.10.10:FF:000265">
    <property type="entry name" value="Serine/threonine-protein kinase TOR"/>
    <property type="match status" value="1"/>
</dbReference>
<dbReference type="EMBL" id="JAUJYO010000022">
    <property type="protein sequence ID" value="KAK1281483.1"/>
    <property type="molecule type" value="Genomic_DNA"/>
</dbReference>
<reference evidence="4" key="1">
    <citation type="journal article" date="2023" name="Nat. Commun.">
        <title>Diploid and tetraploid genomes of Acorus and the evolution of monocots.</title>
        <authorList>
            <person name="Ma L."/>
            <person name="Liu K.W."/>
            <person name="Li Z."/>
            <person name="Hsiao Y.Y."/>
            <person name="Qi Y."/>
            <person name="Fu T."/>
            <person name="Tang G.D."/>
            <person name="Zhang D."/>
            <person name="Sun W.H."/>
            <person name="Liu D.K."/>
            <person name="Li Y."/>
            <person name="Chen G.Z."/>
            <person name="Liu X.D."/>
            <person name="Liao X.Y."/>
            <person name="Jiang Y.T."/>
            <person name="Yu X."/>
            <person name="Hao Y."/>
            <person name="Huang J."/>
            <person name="Zhao X.W."/>
            <person name="Ke S."/>
            <person name="Chen Y.Y."/>
            <person name="Wu W.L."/>
            <person name="Hsu J.L."/>
            <person name="Lin Y.F."/>
            <person name="Huang M.D."/>
            <person name="Li C.Y."/>
            <person name="Huang L."/>
            <person name="Wang Z.W."/>
            <person name="Zhao X."/>
            <person name="Zhong W.Y."/>
            <person name="Peng D.H."/>
            <person name="Ahmad S."/>
            <person name="Lan S."/>
            <person name="Zhang J.S."/>
            <person name="Tsai W.C."/>
            <person name="Van de Peer Y."/>
            <person name="Liu Z.J."/>
        </authorList>
    </citation>
    <scope>NUCLEOTIDE SEQUENCE</scope>
    <source>
        <strain evidence="4">CP</strain>
    </source>
</reference>
<dbReference type="Gene3D" id="1.25.40.10">
    <property type="entry name" value="Tetratricopeptide repeat domain"/>
    <property type="match status" value="1"/>
</dbReference>
<dbReference type="InterPro" id="IPR057564">
    <property type="entry name" value="HEAT_ATR"/>
</dbReference>
<dbReference type="GO" id="GO:0005634">
    <property type="term" value="C:nucleus"/>
    <property type="evidence" value="ECO:0007669"/>
    <property type="project" value="TreeGrafter"/>
</dbReference>
<dbReference type="GO" id="GO:0031931">
    <property type="term" value="C:TORC1 complex"/>
    <property type="evidence" value="ECO:0007669"/>
    <property type="project" value="TreeGrafter"/>
</dbReference>
<keyword evidence="1" id="KW-0723">Serine/threonine-protein kinase</keyword>
<dbReference type="InterPro" id="IPR011989">
    <property type="entry name" value="ARM-like"/>
</dbReference>
<dbReference type="InterPro" id="IPR011990">
    <property type="entry name" value="TPR-like_helical_dom_sf"/>
</dbReference>
<keyword evidence="1" id="KW-0547">Nucleotide-binding</keyword>
<protein>
    <recommendedName>
        <fullName evidence="1">Serine/threonine-protein kinase TOR</fullName>
        <ecNumber evidence="1">2.7.11.1</ecNumber>
    </recommendedName>
</protein>
<dbReference type="GO" id="GO:0031932">
    <property type="term" value="C:TORC2 complex"/>
    <property type="evidence" value="ECO:0007669"/>
    <property type="project" value="TreeGrafter"/>
</dbReference>
<dbReference type="Pfam" id="PF02259">
    <property type="entry name" value="FAT"/>
    <property type="match status" value="1"/>
</dbReference>
<dbReference type="Pfam" id="PF23593">
    <property type="entry name" value="HEAT_ATR"/>
    <property type="match status" value="1"/>
</dbReference>
<dbReference type="GO" id="GO:0004674">
    <property type="term" value="F:protein serine/threonine kinase activity"/>
    <property type="evidence" value="ECO:0007669"/>
    <property type="project" value="UniProtKB-KW"/>
</dbReference>
<feature type="domain" description="FAT" evidence="3">
    <location>
        <begin position="1169"/>
        <end position="1620"/>
    </location>
</feature>
<organism evidence="4 5">
    <name type="scientific">Acorus calamus</name>
    <name type="common">Sweet flag</name>
    <dbReference type="NCBI Taxonomy" id="4465"/>
    <lineage>
        <taxon>Eukaryota</taxon>
        <taxon>Viridiplantae</taxon>
        <taxon>Streptophyta</taxon>
        <taxon>Embryophyta</taxon>
        <taxon>Tracheophyta</taxon>
        <taxon>Spermatophyta</taxon>
        <taxon>Magnoliopsida</taxon>
        <taxon>Liliopsida</taxon>
        <taxon>Acoraceae</taxon>
        <taxon>Acorus</taxon>
    </lineage>
</organism>